<keyword evidence="2" id="KW-1185">Reference proteome</keyword>
<dbReference type="EMBL" id="CAUYUJ010001816">
    <property type="protein sequence ID" value="CAK0797772.1"/>
    <property type="molecule type" value="Genomic_DNA"/>
</dbReference>
<evidence type="ECO:0000313" key="2">
    <source>
        <dbReference type="Proteomes" id="UP001189429"/>
    </source>
</evidence>
<reference evidence="1" key="1">
    <citation type="submission" date="2023-10" db="EMBL/GenBank/DDBJ databases">
        <authorList>
            <person name="Chen Y."/>
            <person name="Shah S."/>
            <person name="Dougan E. K."/>
            <person name="Thang M."/>
            <person name="Chan C."/>
        </authorList>
    </citation>
    <scope>NUCLEOTIDE SEQUENCE [LARGE SCALE GENOMIC DNA]</scope>
</reference>
<accession>A0ABN9PWW4</accession>
<gene>
    <name evidence="1" type="ORF">PCOR1329_LOCUS6762</name>
</gene>
<protein>
    <recommendedName>
        <fullName evidence="3">Anaphase-promoting complex subunit 1</fullName>
    </recommendedName>
</protein>
<comment type="caution">
    <text evidence="1">The sequence shown here is derived from an EMBL/GenBank/DDBJ whole genome shotgun (WGS) entry which is preliminary data.</text>
</comment>
<evidence type="ECO:0008006" key="3">
    <source>
        <dbReference type="Google" id="ProtNLM"/>
    </source>
</evidence>
<feature type="non-terminal residue" evidence="1">
    <location>
        <position position="1"/>
    </location>
</feature>
<dbReference type="Proteomes" id="UP001189429">
    <property type="component" value="Unassembled WGS sequence"/>
</dbReference>
<name>A0ABN9PWW4_9DINO</name>
<evidence type="ECO:0000313" key="1">
    <source>
        <dbReference type="EMBL" id="CAK0797772.1"/>
    </source>
</evidence>
<organism evidence="1 2">
    <name type="scientific">Prorocentrum cordatum</name>
    <dbReference type="NCBI Taxonomy" id="2364126"/>
    <lineage>
        <taxon>Eukaryota</taxon>
        <taxon>Sar</taxon>
        <taxon>Alveolata</taxon>
        <taxon>Dinophyceae</taxon>
        <taxon>Prorocentrales</taxon>
        <taxon>Prorocentraceae</taxon>
        <taxon>Prorocentrum</taxon>
    </lineage>
</organism>
<sequence length="333" mass="36134">AGGRRYRGPPAEQPGPMDLCITDEVEEQLELCGESTAFLRCRAEREERMAALGKDAVLLSVPSRLALARFLMAAISKVWGQATRAACPQKAWFDSMHMCDVLAARGLNFDDQAASHAIAVLRILAKAEDASQTMTSERLATLTDVLWRHGAAVEPASPEDIDAAEKRILRCTGWQIWSPSLHSWLAALLSRLRVLGRQHLAGRWAGFGAVLVQLWQQSYSCGTAVVLHEASVGLLAPRSLAMGLLGLGCVRAGVLPLDDLRPEWLGAAEWEQVYVRAMGPVPTVEPDWDADTLTQIIQLAFDSEMGAVRNACGRVALVVSGVPREGARQHVAV</sequence>
<proteinExistence type="predicted"/>